<reference evidence="2 3" key="1">
    <citation type="submission" date="2015-11" db="EMBL/GenBank/DDBJ databases">
        <title>Genome sequences of Lysobacter enzymogenes strain C3 and Lysobacter antibioticus ATCC 29479.</title>
        <authorList>
            <person name="Kobayashi D.Y."/>
        </authorList>
    </citation>
    <scope>NUCLEOTIDE SEQUENCE [LARGE SCALE GENOMIC DNA]</scope>
    <source>
        <strain evidence="2 3">C3</strain>
    </source>
</reference>
<evidence type="ECO:0000256" key="1">
    <source>
        <dbReference type="SAM" id="MobiDB-lite"/>
    </source>
</evidence>
<feature type="region of interest" description="Disordered" evidence="1">
    <location>
        <begin position="1"/>
        <end position="52"/>
    </location>
</feature>
<feature type="compositionally biased region" description="Low complexity" evidence="1">
    <location>
        <begin position="19"/>
        <end position="30"/>
    </location>
</feature>
<dbReference type="AlphaFoldDB" id="A0A0S2DMH2"/>
<dbReference type="PATRIC" id="fig|69.6.peg.4398"/>
<gene>
    <name evidence="2" type="ORF">GLE_4461</name>
</gene>
<organism evidence="2 3">
    <name type="scientific">Lysobacter enzymogenes</name>
    <dbReference type="NCBI Taxonomy" id="69"/>
    <lineage>
        <taxon>Bacteria</taxon>
        <taxon>Pseudomonadati</taxon>
        <taxon>Pseudomonadota</taxon>
        <taxon>Gammaproteobacteria</taxon>
        <taxon>Lysobacterales</taxon>
        <taxon>Lysobacteraceae</taxon>
        <taxon>Lysobacter</taxon>
    </lineage>
</organism>
<dbReference type="EMBL" id="CP013140">
    <property type="protein sequence ID" value="ALN59802.1"/>
    <property type="molecule type" value="Genomic_DNA"/>
</dbReference>
<dbReference type="KEGG" id="lez:GLE_4461"/>
<dbReference type="Proteomes" id="UP000061569">
    <property type="component" value="Chromosome"/>
</dbReference>
<evidence type="ECO:0000313" key="3">
    <source>
        <dbReference type="Proteomes" id="UP000061569"/>
    </source>
</evidence>
<protein>
    <submittedName>
        <fullName evidence="2">Uncharacterized protein</fullName>
    </submittedName>
</protein>
<proteinExistence type="predicted"/>
<name>A0A0S2DMH2_LYSEN</name>
<sequence>MSAPLSPAAADTCHGRDMAAPARGRGFAPAQRKTAAAGNPGDGRLRRAASAQ</sequence>
<accession>A0A0S2DMH2</accession>
<evidence type="ECO:0000313" key="2">
    <source>
        <dbReference type="EMBL" id="ALN59802.1"/>
    </source>
</evidence>